<dbReference type="Pfam" id="PF05965">
    <property type="entry name" value="FYRC"/>
    <property type="match status" value="1"/>
</dbReference>
<dbReference type="Gene3D" id="3.30.160.360">
    <property type="match status" value="1"/>
</dbReference>
<protein>
    <recommendedName>
        <fullName evidence="2">INO80 complex subunit E N-terminal domain-containing protein</fullName>
    </recommendedName>
</protein>
<feature type="non-terminal residue" evidence="3">
    <location>
        <position position="1"/>
    </location>
</feature>
<dbReference type="PROSITE" id="PS51543">
    <property type="entry name" value="FYRC"/>
    <property type="match status" value="1"/>
</dbReference>
<feature type="compositionally biased region" description="Polar residues" evidence="1">
    <location>
        <begin position="442"/>
        <end position="473"/>
    </location>
</feature>
<dbReference type="GO" id="GO:0051726">
    <property type="term" value="P:regulation of cell cycle"/>
    <property type="evidence" value="ECO:0007669"/>
    <property type="project" value="TreeGrafter"/>
</dbReference>
<organism evidence="3 4">
    <name type="scientific">Lunasporangiospora selenospora</name>
    <dbReference type="NCBI Taxonomy" id="979761"/>
    <lineage>
        <taxon>Eukaryota</taxon>
        <taxon>Fungi</taxon>
        <taxon>Fungi incertae sedis</taxon>
        <taxon>Mucoromycota</taxon>
        <taxon>Mortierellomycotina</taxon>
        <taxon>Mortierellomycetes</taxon>
        <taxon>Mortierellales</taxon>
        <taxon>Mortierellaceae</taxon>
        <taxon>Lunasporangiospora</taxon>
    </lineage>
</organism>
<sequence>MVVPSNVEVEMLPATPPVSSSASAPADPSLLKEREKENQNHMQTPSAPVSASSAAVTPTTVSDFMPASVVAAVVPTTDPVASSTAISQDRVETTALASTKNVPTVTNSVSPAKPSPAAPSAKEKRNTPEVTVAVSSPTHHTNGTKAHADPMESNGHTVPPETTSARTPTTSASDTALTATTSVILEDNSMLVDEPPISKSTTEPVESAKTTDSGRVNVDSNGSFLKVQGKKKDASDRKSKSPAPATQRKSLNPVQARLRGKDPKATEGNQEAEQRSTDEKYKKLKRKLKEVLEENERLSAELNRSQRRARNLRKEKNVLLDQLCSFQRRLDNSDSTSSLSSDSDLSDVDVAMYSQSYQSRSRKPSPSTTKRSLASNSQPAAASNTASNKQSRTPVSQKTSEPKAAAATAVAAGEKVQPPQRKKPGPKPKSAQGNKGQGASTGGSQPQAKGKQTSQGYTPSTPSTITTVGSATQKPKRIHNSNKQRPSLSKVRKVQALERDESGNIKLPATVGIITVWNIMIDPATQTTYTCSVIDDGESPKFQIDAEDQPGKPIIAGTATGAWTHVVKMANTIRRRDHSNSASGPDYFGFSNATIAKMIQDLPKVDKCTSYIMQRFEEPSSSASTKSTGAGNIGGGEKRKL</sequence>
<feature type="domain" description="INO80 complex subunit E N-terminal" evidence="2">
    <location>
        <begin position="279"/>
        <end position="323"/>
    </location>
</feature>
<dbReference type="Proteomes" id="UP000780801">
    <property type="component" value="Unassembled WGS sequence"/>
</dbReference>
<feature type="compositionally biased region" description="Polar residues" evidence="1">
    <location>
        <begin position="198"/>
        <end position="223"/>
    </location>
</feature>
<feature type="compositionally biased region" description="Polar residues" evidence="1">
    <location>
        <begin position="355"/>
        <end position="399"/>
    </location>
</feature>
<feature type="compositionally biased region" description="Basic and acidic residues" evidence="1">
    <location>
        <begin position="230"/>
        <end position="239"/>
    </location>
</feature>
<feature type="region of interest" description="Disordered" evidence="1">
    <location>
        <begin position="1"/>
        <end position="54"/>
    </location>
</feature>
<dbReference type="Pfam" id="PF24237">
    <property type="entry name" value="INO80E"/>
    <property type="match status" value="1"/>
</dbReference>
<dbReference type="PANTHER" id="PTHR22715">
    <property type="entry name" value="TRANSFORMING GROWTH FACTOR BETA REGULATED GENE 1"/>
    <property type="match status" value="1"/>
</dbReference>
<dbReference type="AlphaFoldDB" id="A0A9P6KCK9"/>
<dbReference type="PANTHER" id="PTHR22715:SF0">
    <property type="entry name" value="TRANSFORMING GROWTH FACTOR BETA REGULATOR 1"/>
    <property type="match status" value="1"/>
</dbReference>
<dbReference type="InterPro" id="IPR056515">
    <property type="entry name" value="INO80E_N"/>
</dbReference>
<dbReference type="InterPro" id="IPR003889">
    <property type="entry name" value="FYrich_C"/>
</dbReference>
<feature type="compositionally biased region" description="Low complexity" evidence="1">
    <location>
        <begin position="620"/>
        <end position="630"/>
    </location>
</feature>
<feature type="region of interest" description="Disordered" evidence="1">
    <location>
        <begin position="617"/>
        <end position="641"/>
    </location>
</feature>
<feature type="compositionally biased region" description="Low complexity" evidence="1">
    <location>
        <begin position="17"/>
        <end position="29"/>
    </location>
</feature>
<keyword evidence="4" id="KW-1185">Reference proteome</keyword>
<name>A0A9P6KCK9_9FUNG</name>
<feature type="compositionally biased region" description="Polar residues" evidence="1">
    <location>
        <begin position="133"/>
        <end position="144"/>
    </location>
</feature>
<evidence type="ECO:0000256" key="1">
    <source>
        <dbReference type="SAM" id="MobiDB-lite"/>
    </source>
</evidence>
<dbReference type="InterPro" id="IPR040092">
    <property type="entry name" value="TBRG1"/>
</dbReference>
<gene>
    <name evidence="3" type="ORF">BGW38_003594</name>
</gene>
<feature type="compositionally biased region" description="Low complexity" evidence="1">
    <location>
        <begin position="44"/>
        <end position="54"/>
    </location>
</feature>
<proteinExistence type="predicted"/>
<feature type="compositionally biased region" description="Low complexity" evidence="1">
    <location>
        <begin position="404"/>
        <end position="419"/>
    </location>
</feature>
<dbReference type="GO" id="GO:0005634">
    <property type="term" value="C:nucleus"/>
    <property type="evidence" value="ECO:0007669"/>
    <property type="project" value="InterPro"/>
</dbReference>
<accession>A0A9P6KCK9</accession>
<comment type="caution">
    <text evidence="3">The sequence shown here is derived from an EMBL/GenBank/DDBJ whole genome shotgun (WGS) entry which is preliminary data.</text>
</comment>
<evidence type="ECO:0000259" key="2">
    <source>
        <dbReference type="Pfam" id="PF24237"/>
    </source>
</evidence>
<feature type="compositionally biased region" description="Basic and acidic residues" evidence="1">
    <location>
        <begin position="30"/>
        <end position="39"/>
    </location>
</feature>
<evidence type="ECO:0000313" key="4">
    <source>
        <dbReference type="Proteomes" id="UP000780801"/>
    </source>
</evidence>
<dbReference type="OrthoDB" id="285793at2759"/>
<feature type="region of interest" description="Disordered" evidence="1">
    <location>
        <begin position="355"/>
        <end position="495"/>
    </location>
</feature>
<feature type="compositionally biased region" description="Basic and acidic residues" evidence="1">
    <location>
        <begin position="289"/>
        <end position="299"/>
    </location>
</feature>
<feature type="compositionally biased region" description="Basic and acidic residues" evidence="1">
    <location>
        <begin position="272"/>
        <end position="281"/>
    </location>
</feature>
<evidence type="ECO:0000313" key="3">
    <source>
        <dbReference type="EMBL" id="KAF9579941.1"/>
    </source>
</evidence>
<reference evidence="3" key="1">
    <citation type="journal article" date="2020" name="Fungal Divers.">
        <title>Resolving the Mortierellaceae phylogeny through synthesis of multi-gene phylogenetics and phylogenomics.</title>
        <authorList>
            <person name="Vandepol N."/>
            <person name="Liber J."/>
            <person name="Desiro A."/>
            <person name="Na H."/>
            <person name="Kennedy M."/>
            <person name="Barry K."/>
            <person name="Grigoriev I.V."/>
            <person name="Miller A.N."/>
            <person name="O'Donnell K."/>
            <person name="Stajich J.E."/>
            <person name="Bonito G."/>
        </authorList>
    </citation>
    <scope>NUCLEOTIDE SEQUENCE</scope>
    <source>
        <strain evidence="3">KOD1015</strain>
    </source>
</reference>
<dbReference type="EMBL" id="JAABOA010002381">
    <property type="protein sequence ID" value="KAF9579941.1"/>
    <property type="molecule type" value="Genomic_DNA"/>
</dbReference>
<feature type="compositionally biased region" description="Low complexity" evidence="1">
    <location>
        <begin position="159"/>
        <end position="182"/>
    </location>
</feature>
<feature type="region of interest" description="Disordered" evidence="1">
    <location>
        <begin position="97"/>
        <end position="312"/>
    </location>
</feature>
<feature type="compositionally biased region" description="Polar residues" evidence="1">
    <location>
        <begin position="97"/>
        <end position="107"/>
    </location>
</feature>